<dbReference type="EMBL" id="UINC01086041">
    <property type="protein sequence ID" value="SVC34131.1"/>
    <property type="molecule type" value="Genomic_DNA"/>
</dbReference>
<organism evidence="1">
    <name type="scientific">marine metagenome</name>
    <dbReference type="NCBI Taxonomy" id="408172"/>
    <lineage>
        <taxon>unclassified sequences</taxon>
        <taxon>metagenomes</taxon>
        <taxon>ecological metagenomes</taxon>
    </lineage>
</organism>
<feature type="non-terminal residue" evidence="1">
    <location>
        <position position="1"/>
    </location>
</feature>
<evidence type="ECO:0000313" key="1">
    <source>
        <dbReference type="EMBL" id="SVC34131.1"/>
    </source>
</evidence>
<name>A0A382LGX3_9ZZZZ</name>
<gene>
    <name evidence="1" type="ORF">METZ01_LOCUS286985</name>
</gene>
<dbReference type="AlphaFoldDB" id="A0A382LGX3"/>
<sequence>VSITIFFAIGSYRFPISSREAAPDFSSSLTSDCEYPSSDKIILLCWPKLGPENF</sequence>
<accession>A0A382LGX3</accession>
<protein>
    <submittedName>
        <fullName evidence="1">Uncharacterized protein</fullName>
    </submittedName>
</protein>
<feature type="non-terminal residue" evidence="1">
    <location>
        <position position="54"/>
    </location>
</feature>
<reference evidence="1" key="1">
    <citation type="submission" date="2018-05" db="EMBL/GenBank/DDBJ databases">
        <authorList>
            <person name="Lanie J.A."/>
            <person name="Ng W.-L."/>
            <person name="Kazmierczak K.M."/>
            <person name="Andrzejewski T.M."/>
            <person name="Davidsen T.M."/>
            <person name="Wayne K.J."/>
            <person name="Tettelin H."/>
            <person name="Glass J.I."/>
            <person name="Rusch D."/>
            <person name="Podicherti R."/>
            <person name="Tsui H.-C.T."/>
            <person name="Winkler M.E."/>
        </authorList>
    </citation>
    <scope>NUCLEOTIDE SEQUENCE</scope>
</reference>
<proteinExistence type="predicted"/>